<feature type="transmembrane region" description="Helical" evidence="1">
    <location>
        <begin position="98"/>
        <end position="117"/>
    </location>
</feature>
<keyword evidence="1" id="KW-0472">Membrane</keyword>
<keyword evidence="3" id="KW-1185">Reference proteome</keyword>
<name>A0A975LA42_9ACTN</name>
<gene>
    <name evidence="2" type="ORF">KGD82_06240</name>
</gene>
<evidence type="ECO:0000313" key="3">
    <source>
        <dbReference type="Proteomes" id="UP000682416"/>
    </source>
</evidence>
<keyword evidence="1" id="KW-1133">Transmembrane helix</keyword>
<proteinExistence type="predicted"/>
<sequence>MRFSDFGIMRISDFFVASLLRGFRGLLVERVKNERMINFNHDDDIAFRLLLVRVPAAFLVLVITSGVLSVIAALALNFSPVLSYLSFVCLVFFSSLKFSQFVVAVSEILISWALLTLRLRFDGGSRKYFYDIYGRMRFPLVFVSLCLTAWGISSGEIADIVYG</sequence>
<keyword evidence="1" id="KW-0812">Transmembrane</keyword>
<evidence type="ECO:0000313" key="2">
    <source>
        <dbReference type="EMBL" id="QVJ02274.1"/>
    </source>
</evidence>
<organism evidence="2 3">
    <name type="scientific">Nocardiopsis eucommiae</name>
    <dbReference type="NCBI Taxonomy" id="2831970"/>
    <lineage>
        <taxon>Bacteria</taxon>
        <taxon>Bacillati</taxon>
        <taxon>Actinomycetota</taxon>
        <taxon>Actinomycetes</taxon>
        <taxon>Streptosporangiales</taxon>
        <taxon>Nocardiopsidaceae</taxon>
        <taxon>Nocardiopsis</taxon>
    </lineage>
</organism>
<protein>
    <submittedName>
        <fullName evidence="2">Uncharacterized protein</fullName>
    </submittedName>
</protein>
<dbReference type="Proteomes" id="UP000682416">
    <property type="component" value="Chromosome"/>
</dbReference>
<dbReference type="EMBL" id="CP074402">
    <property type="protein sequence ID" value="QVJ02274.1"/>
    <property type="molecule type" value="Genomic_DNA"/>
</dbReference>
<feature type="transmembrane region" description="Helical" evidence="1">
    <location>
        <begin position="138"/>
        <end position="162"/>
    </location>
</feature>
<evidence type="ECO:0000256" key="1">
    <source>
        <dbReference type="SAM" id="Phobius"/>
    </source>
</evidence>
<accession>A0A975LA42</accession>
<dbReference type="AlphaFoldDB" id="A0A975LA42"/>
<feature type="transmembrane region" description="Helical" evidence="1">
    <location>
        <begin position="56"/>
        <end position="78"/>
    </location>
</feature>
<dbReference type="KEGG" id="nec:KGD82_06240"/>
<reference evidence="2" key="1">
    <citation type="submission" date="2021-05" db="EMBL/GenBank/DDBJ databases">
        <authorList>
            <person name="Kaiqin L."/>
            <person name="Jian G."/>
        </authorList>
    </citation>
    <scope>NUCLEOTIDE SEQUENCE</scope>
    <source>
        <strain evidence="2">HDS5</strain>
    </source>
</reference>